<dbReference type="AlphaFoldDB" id="A0A2B7WF15"/>
<sequence length="65" mass="6842">MAPMHPGIPVGFDLVTALSLASLGGFASAVMITWGSCDVVKDEECAAKKRIMGTERTAQVLTFVD</sequence>
<proteinExistence type="predicted"/>
<accession>A0A2B7WF15</accession>
<name>A0A2B7WF15_9EURO</name>
<evidence type="ECO:0000313" key="2">
    <source>
        <dbReference type="Proteomes" id="UP000224080"/>
    </source>
</evidence>
<evidence type="ECO:0000313" key="1">
    <source>
        <dbReference type="EMBL" id="PGG95169.1"/>
    </source>
</evidence>
<protein>
    <submittedName>
        <fullName evidence="1">Uncharacterized protein</fullName>
    </submittedName>
</protein>
<reference evidence="1 2" key="1">
    <citation type="submission" date="2017-10" db="EMBL/GenBank/DDBJ databases">
        <title>Comparative genomics in systemic dimorphic fungi from Ajellomycetaceae.</title>
        <authorList>
            <person name="Munoz J.F."/>
            <person name="Mcewen J.G."/>
            <person name="Clay O.K."/>
            <person name="Cuomo C.A."/>
        </authorList>
    </citation>
    <scope>NUCLEOTIDE SEQUENCE [LARGE SCALE GENOMIC DNA]</scope>
    <source>
        <strain evidence="1 2">UAMH130</strain>
    </source>
</reference>
<feature type="non-terminal residue" evidence="1">
    <location>
        <position position="65"/>
    </location>
</feature>
<comment type="caution">
    <text evidence="1">The sequence shown here is derived from an EMBL/GenBank/DDBJ whole genome shotgun (WGS) entry which is preliminary data.</text>
</comment>
<gene>
    <name evidence="1" type="ORF">GX51_08318</name>
</gene>
<organism evidence="1 2">
    <name type="scientific">Blastomyces parvus</name>
    <dbReference type="NCBI Taxonomy" id="2060905"/>
    <lineage>
        <taxon>Eukaryota</taxon>
        <taxon>Fungi</taxon>
        <taxon>Dikarya</taxon>
        <taxon>Ascomycota</taxon>
        <taxon>Pezizomycotina</taxon>
        <taxon>Eurotiomycetes</taxon>
        <taxon>Eurotiomycetidae</taxon>
        <taxon>Onygenales</taxon>
        <taxon>Ajellomycetaceae</taxon>
        <taxon>Blastomyces</taxon>
    </lineage>
</organism>
<keyword evidence="2" id="KW-1185">Reference proteome</keyword>
<dbReference type="OrthoDB" id="4184587at2759"/>
<dbReference type="Proteomes" id="UP000224080">
    <property type="component" value="Unassembled WGS sequence"/>
</dbReference>
<dbReference type="EMBL" id="PDNC01000266">
    <property type="protein sequence ID" value="PGG95169.1"/>
    <property type="molecule type" value="Genomic_DNA"/>
</dbReference>